<dbReference type="InterPro" id="IPR044636">
    <property type="entry name" value="RADIALIS-like"/>
</dbReference>
<dbReference type="PANTHER" id="PTHR43952:SF57">
    <property type="entry name" value="OS02G0706400 PROTEIN"/>
    <property type="match status" value="1"/>
</dbReference>
<dbReference type="OrthoDB" id="118550at2759"/>
<evidence type="ECO:0000259" key="7">
    <source>
        <dbReference type="PROSITE" id="PS51293"/>
    </source>
</evidence>
<keyword evidence="2" id="KW-0805">Transcription regulation</keyword>
<dbReference type="EMBL" id="LWDX02068405">
    <property type="protein sequence ID" value="OEL14986.1"/>
    <property type="molecule type" value="Genomic_DNA"/>
</dbReference>
<feature type="domain" description="Myb-like" evidence="6">
    <location>
        <begin position="1"/>
        <end position="52"/>
    </location>
</feature>
<feature type="domain" description="SANT" evidence="7">
    <location>
        <begin position="1"/>
        <end position="56"/>
    </location>
</feature>
<dbReference type="FunFam" id="1.10.10.60:FF:000154">
    <property type="entry name" value="Transcription factor SRM1"/>
    <property type="match status" value="1"/>
</dbReference>
<dbReference type="AlphaFoldDB" id="A0A1E5UQ38"/>
<proteinExistence type="predicted"/>
<dbReference type="SUPFAM" id="SSF46689">
    <property type="entry name" value="Homeodomain-like"/>
    <property type="match status" value="1"/>
</dbReference>
<evidence type="ECO:0000259" key="6">
    <source>
        <dbReference type="PROSITE" id="PS50090"/>
    </source>
</evidence>
<feature type="compositionally biased region" description="Gly residues" evidence="5">
    <location>
        <begin position="76"/>
        <end position="86"/>
    </location>
</feature>
<comment type="caution">
    <text evidence="8">The sequence shown here is derived from an EMBL/GenBank/DDBJ whole genome shotgun (WGS) entry which is preliminary data.</text>
</comment>
<keyword evidence="9" id="KW-1185">Reference proteome</keyword>
<evidence type="ECO:0000256" key="1">
    <source>
        <dbReference type="ARBA" id="ARBA00004123"/>
    </source>
</evidence>
<reference evidence="8 9" key="1">
    <citation type="submission" date="2016-09" db="EMBL/GenBank/DDBJ databases">
        <title>The draft genome of Dichanthelium oligosanthes: A C3 panicoid grass species.</title>
        <authorList>
            <person name="Studer A.J."/>
            <person name="Schnable J.C."/>
            <person name="Brutnell T.P."/>
        </authorList>
    </citation>
    <scope>NUCLEOTIDE SEQUENCE [LARGE SCALE GENOMIC DNA]</scope>
    <source>
        <strain evidence="9">cv. Kellogg 1175</strain>
        <tissue evidence="8">Leaf</tissue>
    </source>
</reference>
<organism evidence="8 9">
    <name type="scientific">Dichanthelium oligosanthes</name>
    <dbReference type="NCBI Taxonomy" id="888268"/>
    <lineage>
        <taxon>Eukaryota</taxon>
        <taxon>Viridiplantae</taxon>
        <taxon>Streptophyta</taxon>
        <taxon>Embryophyta</taxon>
        <taxon>Tracheophyta</taxon>
        <taxon>Spermatophyta</taxon>
        <taxon>Magnoliopsida</taxon>
        <taxon>Liliopsida</taxon>
        <taxon>Poales</taxon>
        <taxon>Poaceae</taxon>
        <taxon>PACMAD clade</taxon>
        <taxon>Panicoideae</taxon>
        <taxon>Panicodae</taxon>
        <taxon>Paniceae</taxon>
        <taxon>Dichantheliinae</taxon>
        <taxon>Dichanthelium</taxon>
    </lineage>
</organism>
<evidence type="ECO:0000256" key="3">
    <source>
        <dbReference type="ARBA" id="ARBA00023163"/>
    </source>
</evidence>
<dbReference type="PANTHER" id="PTHR43952">
    <property type="entry name" value="MYB FAMILY TRANSCRIPTION FACTOR-RELATED"/>
    <property type="match status" value="1"/>
</dbReference>
<feature type="region of interest" description="Disordered" evidence="5">
    <location>
        <begin position="58"/>
        <end position="86"/>
    </location>
</feature>
<dbReference type="InterPro" id="IPR001005">
    <property type="entry name" value="SANT/Myb"/>
</dbReference>
<dbReference type="Gene3D" id="1.10.10.60">
    <property type="entry name" value="Homeodomain-like"/>
    <property type="match status" value="1"/>
</dbReference>
<gene>
    <name evidence="8" type="ORF">BAE44_0023995</name>
</gene>
<evidence type="ECO:0000256" key="4">
    <source>
        <dbReference type="ARBA" id="ARBA00023242"/>
    </source>
</evidence>
<dbReference type="STRING" id="888268.A0A1E5UQ38"/>
<dbReference type="PROSITE" id="PS50090">
    <property type="entry name" value="MYB_LIKE"/>
    <property type="match status" value="1"/>
</dbReference>
<comment type="subcellular location">
    <subcellularLocation>
        <location evidence="1">Nucleus</location>
    </subcellularLocation>
</comment>
<name>A0A1E5UQ38_9POAL</name>
<keyword evidence="3" id="KW-0804">Transcription</keyword>
<evidence type="ECO:0000256" key="2">
    <source>
        <dbReference type="ARBA" id="ARBA00023015"/>
    </source>
</evidence>
<dbReference type="InterPro" id="IPR009057">
    <property type="entry name" value="Homeodomain-like_sf"/>
</dbReference>
<sequence length="86" mass="9326">MSSSWTFSQNKLFEDALDKYDQDTPDRWQNIARAVGGGKTVDDIKRHYAELVRDTDDIDATGLQNLQRGGSSSNSKGGGSGSSTGR</sequence>
<dbReference type="GO" id="GO:0003700">
    <property type="term" value="F:DNA-binding transcription factor activity"/>
    <property type="evidence" value="ECO:0007669"/>
    <property type="project" value="InterPro"/>
</dbReference>
<keyword evidence="4" id="KW-0539">Nucleus</keyword>
<dbReference type="InterPro" id="IPR017884">
    <property type="entry name" value="SANT_dom"/>
</dbReference>
<protein>
    <submittedName>
        <fullName evidence="8">Uncharacterized protein</fullName>
    </submittedName>
</protein>
<dbReference type="GO" id="GO:0005634">
    <property type="term" value="C:nucleus"/>
    <property type="evidence" value="ECO:0007669"/>
    <property type="project" value="UniProtKB-SubCell"/>
</dbReference>
<dbReference type="Proteomes" id="UP000095767">
    <property type="component" value="Unassembled WGS sequence"/>
</dbReference>
<evidence type="ECO:0000313" key="8">
    <source>
        <dbReference type="EMBL" id="OEL14986.1"/>
    </source>
</evidence>
<accession>A0A1E5UQ38</accession>
<dbReference type="PROSITE" id="PS51293">
    <property type="entry name" value="SANT"/>
    <property type="match status" value="1"/>
</dbReference>
<evidence type="ECO:0000256" key="5">
    <source>
        <dbReference type="SAM" id="MobiDB-lite"/>
    </source>
</evidence>
<dbReference type="Pfam" id="PF23082">
    <property type="entry name" value="Myb_DNA-binding_2"/>
    <property type="match status" value="1"/>
</dbReference>
<evidence type="ECO:0000313" key="9">
    <source>
        <dbReference type="Proteomes" id="UP000095767"/>
    </source>
</evidence>
<dbReference type="SMART" id="SM00717">
    <property type="entry name" value="SANT"/>
    <property type="match status" value="1"/>
</dbReference>